<name>A0A4R5CV20_9FLAO</name>
<evidence type="ECO:0000313" key="3">
    <source>
        <dbReference type="Proteomes" id="UP000294644"/>
    </source>
</evidence>
<keyword evidence="1" id="KW-1133">Transmembrane helix</keyword>
<dbReference type="AlphaFoldDB" id="A0A4R5CV20"/>
<accession>A0A4R5CV20</accession>
<comment type="caution">
    <text evidence="2">The sequence shown here is derived from an EMBL/GenBank/DDBJ whole genome shotgun (WGS) entry which is preliminary data.</text>
</comment>
<feature type="transmembrane region" description="Helical" evidence="1">
    <location>
        <begin position="105"/>
        <end position="129"/>
    </location>
</feature>
<dbReference type="OrthoDB" id="1494220at2"/>
<feature type="transmembrane region" description="Helical" evidence="1">
    <location>
        <begin position="74"/>
        <end position="99"/>
    </location>
</feature>
<gene>
    <name evidence="2" type="ORF">E0F91_14185</name>
</gene>
<keyword evidence="1" id="KW-0812">Transmembrane</keyword>
<feature type="transmembrane region" description="Helical" evidence="1">
    <location>
        <begin position="7"/>
        <end position="31"/>
    </location>
</feature>
<proteinExistence type="predicted"/>
<organism evidence="2 3">
    <name type="scientific">Flavobacterium sandaracinum</name>
    <dbReference type="NCBI Taxonomy" id="2541733"/>
    <lineage>
        <taxon>Bacteria</taxon>
        <taxon>Pseudomonadati</taxon>
        <taxon>Bacteroidota</taxon>
        <taxon>Flavobacteriia</taxon>
        <taxon>Flavobacteriales</taxon>
        <taxon>Flavobacteriaceae</taxon>
        <taxon>Flavobacterium</taxon>
    </lineage>
</organism>
<dbReference type="EMBL" id="SMFN01000019">
    <property type="protein sequence ID" value="TDE01705.1"/>
    <property type="molecule type" value="Genomic_DNA"/>
</dbReference>
<reference evidence="2 3" key="1">
    <citation type="submission" date="2019-03" db="EMBL/GenBank/DDBJ databases">
        <title>Flavobacterium LB-D12 sp. nov., isolated from arctic soil.</title>
        <authorList>
            <person name="Chaudhary D.K."/>
        </authorList>
    </citation>
    <scope>NUCLEOTIDE SEQUENCE [LARGE SCALE GENOMIC DNA]</scope>
    <source>
        <strain evidence="2 3">LB-D12</strain>
    </source>
</reference>
<dbReference type="RefSeq" id="WP_132067110.1">
    <property type="nucleotide sequence ID" value="NZ_SMFN01000019.1"/>
</dbReference>
<sequence>MKLERNLFYVLVSEMLFTILPLIVITIVRSYQNQYELIFYNTEWAMMSIILYGQSIVKFSSGVANSNLKFRWQLVSLIMSLIIIFGLVPSIIILIINLLNSEPNFGLHIAQMLLFIVSIITFFIVGYVGQKLIDGKKQL</sequence>
<keyword evidence="1" id="KW-0472">Membrane</keyword>
<protein>
    <submittedName>
        <fullName evidence="2">Uncharacterized protein</fullName>
    </submittedName>
</protein>
<keyword evidence="3" id="KW-1185">Reference proteome</keyword>
<dbReference type="Proteomes" id="UP000294644">
    <property type="component" value="Unassembled WGS sequence"/>
</dbReference>
<evidence type="ECO:0000313" key="2">
    <source>
        <dbReference type="EMBL" id="TDE01705.1"/>
    </source>
</evidence>
<evidence type="ECO:0000256" key="1">
    <source>
        <dbReference type="SAM" id="Phobius"/>
    </source>
</evidence>